<keyword evidence="1" id="KW-0472">Membrane</keyword>
<keyword evidence="1" id="KW-1133">Transmembrane helix</keyword>
<dbReference type="AlphaFoldDB" id="A0A0C1Y1V3"/>
<dbReference type="Proteomes" id="UP000031572">
    <property type="component" value="Unassembled WGS sequence"/>
</dbReference>
<organism evidence="2 3">
    <name type="scientific">Noviherbaspirillum autotrophicum</name>
    <dbReference type="NCBI Taxonomy" id="709839"/>
    <lineage>
        <taxon>Bacteria</taxon>
        <taxon>Pseudomonadati</taxon>
        <taxon>Pseudomonadota</taxon>
        <taxon>Betaproteobacteria</taxon>
        <taxon>Burkholderiales</taxon>
        <taxon>Oxalobacteraceae</taxon>
        <taxon>Noviherbaspirillum</taxon>
    </lineage>
</organism>
<protein>
    <recommendedName>
        <fullName evidence="4">Transmembrane protein</fullName>
    </recommendedName>
</protein>
<accession>A0A0C1Y1V3</accession>
<reference evidence="2 3" key="1">
    <citation type="submission" date="2014-12" db="EMBL/GenBank/DDBJ databases">
        <title>Denitrispirillum autotrophicum gen. nov., sp. nov., Denitrifying, Facultatively Autotrophic Bacteria Isolated from Rice Paddy Soil.</title>
        <authorList>
            <person name="Ishii S."/>
            <person name="Ashida N."/>
            <person name="Ohno H."/>
            <person name="Otsuka S."/>
            <person name="Yokota A."/>
            <person name="Senoo K."/>
        </authorList>
    </citation>
    <scope>NUCLEOTIDE SEQUENCE [LARGE SCALE GENOMIC DNA]</scope>
    <source>
        <strain evidence="2 3">TSA66</strain>
    </source>
</reference>
<proteinExistence type="predicted"/>
<dbReference type="RefSeq" id="WP_040039848.1">
    <property type="nucleotide sequence ID" value="NZ_JWJG01000028.1"/>
</dbReference>
<feature type="transmembrane region" description="Helical" evidence="1">
    <location>
        <begin position="68"/>
        <end position="86"/>
    </location>
</feature>
<sequence>MHALQSEPPRFEHLSGTQVEAITCFIRVKQSFEWRSVRAMILMWVVWLVVWLGQSMETMFHDSLTGQLLPSLMAWFVTFALLRTKYHLLNTERALRTCDLTPSMVSLLHSLPLSNYDPWIRQRREGSYTLTLRVRPSRGSF</sequence>
<keyword evidence="1" id="KW-0812">Transmembrane</keyword>
<evidence type="ECO:0000313" key="2">
    <source>
        <dbReference type="EMBL" id="KIF81023.1"/>
    </source>
</evidence>
<gene>
    <name evidence="2" type="ORF">TSA66_09695</name>
</gene>
<keyword evidence="3" id="KW-1185">Reference proteome</keyword>
<evidence type="ECO:0000256" key="1">
    <source>
        <dbReference type="SAM" id="Phobius"/>
    </source>
</evidence>
<evidence type="ECO:0008006" key="4">
    <source>
        <dbReference type="Google" id="ProtNLM"/>
    </source>
</evidence>
<dbReference type="EMBL" id="JWJG01000028">
    <property type="protein sequence ID" value="KIF81023.1"/>
    <property type="molecule type" value="Genomic_DNA"/>
</dbReference>
<comment type="caution">
    <text evidence="2">The sequence shown here is derived from an EMBL/GenBank/DDBJ whole genome shotgun (WGS) entry which is preliminary data.</text>
</comment>
<evidence type="ECO:0000313" key="3">
    <source>
        <dbReference type="Proteomes" id="UP000031572"/>
    </source>
</evidence>
<name>A0A0C1Y1V3_9BURK</name>
<feature type="transmembrane region" description="Helical" evidence="1">
    <location>
        <begin position="37"/>
        <end position="56"/>
    </location>
</feature>